<accession>A0A317CIY7</accession>
<name>A0A317CIY7_9GAMM</name>
<dbReference type="OrthoDB" id="9770072at2"/>
<evidence type="ECO:0008006" key="3">
    <source>
        <dbReference type="Google" id="ProtNLM"/>
    </source>
</evidence>
<sequence>MELCNEDNLRLNVLLAQPLRAIRINENTLTVVGLTERGEATVQLNPTVRDEQYLRWVRELLALKATGSPAGYPVFMKRWTRIGQIKNNLKQMLLLGEPEAIVAVSHAPDMTLDIAECAWWANPSTEVAMGLLQYAEVYESDLGKALAAHLMEFLPFEESPVNIVYMVRACLQGELLDETQRLSLWRRAKRRHPFYVGFTFAEARQIPLDATDSPTYETLTALLATQLAEGNAFAKVFAYQLSAAGQAWLQLLALALKKPVDPDVVVALFHAVDQRFDCPAKPDRGVRDINDIDIDAVSAEYPELAELRDTINESQQTLLEAGLLLAMVGEHTLNPIFGGNDSVGTVMRKRLAPLTEPLLEKIDILTNH</sequence>
<reference evidence="1 2" key="1">
    <citation type="submission" date="2018-05" db="EMBL/GenBank/DDBJ databases">
        <title>Leucothrix arctica sp. nov., isolated from Arctic seawater.</title>
        <authorList>
            <person name="Choi A."/>
            <person name="Baek K."/>
        </authorList>
    </citation>
    <scope>NUCLEOTIDE SEQUENCE [LARGE SCALE GENOMIC DNA]</scope>
    <source>
        <strain evidence="1 2">JCM 18388</strain>
    </source>
</reference>
<protein>
    <recommendedName>
        <fullName evidence="3">Sulfur reduction protein DsrS</fullName>
    </recommendedName>
</protein>
<evidence type="ECO:0000313" key="1">
    <source>
        <dbReference type="EMBL" id="PWQ98151.1"/>
    </source>
</evidence>
<proteinExistence type="predicted"/>
<comment type="caution">
    <text evidence="1">The sequence shown here is derived from an EMBL/GenBank/DDBJ whole genome shotgun (WGS) entry which is preliminary data.</text>
</comment>
<organism evidence="1 2">
    <name type="scientific">Leucothrix pacifica</name>
    <dbReference type="NCBI Taxonomy" id="1247513"/>
    <lineage>
        <taxon>Bacteria</taxon>
        <taxon>Pseudomonadati</taxon>
        <taxon>Pseudomonadota</taxon>
        <taxon>Gammaproteobacteria</taxon>
        <taxon>Thiotrichales</taxon>
        <taxon>Thiotrichaceae</taxon>
        <taxon>Leucothrix</taxon>
    </lineage>
</organism>
<dbReference type="Proteomes" id="UP000245539">
    <property type="component" value="Unassembled WGS sequence"/>
</dbReference>
<dbReference type="RefSeq" id="WP_109837239.1">
    <property type="nucleotide sequence ID" value="NZ_QGKM01000018.1"/>
</dbReference>
<dbReference type="AlphaFoldDB" id="A0A317CIY7"/>
<gene>
    <name evidence="1" type="ORF">DKW60_08535</name>
</gene>
<keyword evidence="2" id="KW-1185">Reference proteome</keyword>
<evidence type="ECO:0000313" key="2">
    <source>
        <dbReference type="Proteomes" id="UP000245539"/>
    </source>
</evidence>
<dbReference type="EMBL" id="QGKM01000018">
    <property type="protein sequence ID" value="PWQ98151.1"/>
    <property type="molecule type" value="Genomic_DNA"/>
</dbReference>